<evidence type="ECO:0000313" key="1">
    <source>
        <dbReference type="EMBL" id="KAK9086128.1"/>
    </source>
</evidence>
<keyword evidence="2" id="KW-1185">Reference proteome</keyword>
<name>A0AAP0HF47_9MAGN</name>
<gene>
    <name evidence="1" type="ORF">Sjap_026539</name>
</gene>
<reference evidence="1 2" key="1">
    <citation type="submission" date="2024-01" db="EMBL/GenBank/DDBJ databases">
        <title>Genome assemblies of Stephania.</title>
        <authorList>
            <person name="Yang L."/>
        </authorList>
    </citation>
    <scope>NUCLEOTIDE SEQUENCE [LARGE SCALE GENOMIC DNA]</scope>
    <source>
        <strain evidence="1">QJT</strain>
        <tissue evidence="1">Leaf</tissue>
    </source>
</reference>
<proteinExistence type="predicted"/>
<evidence type="ECO:0000313" key="2">
    <source>
        <dbReference type="Proteomes" id="UP001417504"/>
    </source>
</evidence>
<accession>A0AAP0HF47</accession>
<dbReference type="AlphaFoldDB" id="A0AAP0HF47"/>
<dbReference type="Proteomes" id="UP001417504">
    <property type="component" value="Unassembled WGS sequence"/>
</dbReference>
<protein>
    <submittedName>
        <fullName evidence="1">Uncharacterized protein</fullName>
    </submittedName>
</protein>
<organism evidence="1 2">
    <name type="scientific">Stephania japonica</name>
    <dbReference type="NCBI Taxonomy" id="461633"/>
    <lineage>
        <taxon>Eukaryota</taxon>
        <taxon>Viridiplantae</taxon>
        <taxon>Streptophyta</taxon>
        <taxon>Embryophyta</taxon>
        <taxon>Tracheophyta</taxon>
        <taxon>Spermatophyta</taxon>
        <taxon>Magnoliopsida</taxon>
        <taxon>Ranunculales</taxon>
        <taxon>Menispermaceae</taxon>
        <taxon>Menispermoideae</taxon>
        <taxon>Cissampelideae</taxon>
        <taxon>Stephania</taxon>
    </lineage>
</organism>
<dbReference type="EMBL" id="JBBNAE010000011">
    <property type="protein sequence ID" value="KAK9086128.1"/>
    <property type="molecule type" value="Genomic_DNA"/>
</dbReference>
<sequence length="54" mass="6253">MNITSYLSRKLRHSISLFSSTPNIHSNIFSSRKFVHESLSLALSILECERWLTT</sequence>
<comment type="caution">
    <text evidence="1">The sequence shown here is derived from an EMBL/GenBank/DDBJ whole genome shotgun (WGS) entry which is preliminary data.</text>
</comment>